<dbReference type="GO" id="GO:0003990">
    <property type="term" value="F:acetylcholinesterase activity"/>
    <property type="evidence" value="ECO:0007669"/>
    <property type="project" value="UniProtKB-EC"/>
</dbReference>
<dbReference type="AlphaFoldDB" id="A0AAW1TXM2"/>
<dbReference type="EMBL" id="JARQZJ010000033">
    <property type="protein sequence ID" value="KAK9875464.1"/>
    <property type="molecule type" value="Genomic_DNA"/>
</dbReference>
<dbReference type="EC" id="3.1.1.-" evidence="9"/>
<comment type="caution">
    <text evidence="11">The sequence shown here is derived from an EMBL/GenBank/DDBJ whole genome shotgun (WGS) entry which is preliminary data.</text>
</comment>
<dbReference type="Proteomes" id="UP001431783">
    <property type="component" value="Unassembled WGS sequence"/>
</dbReference>
<proteinExistence type="inferred from homology"/>
<evidence type="ECO:0000256" key="7">
    <source>
        <dbReference type="ARBA" id="ARBA00048484"/>
    </source>
</evidence>
<dbReference type="InterPro" id="IPR002168">
    <property type="entry name" value="Lipase_GDXG_HIS_AS"/>
</dbReference>
<keyword evidence="6" id="KW-0325">Glycoprotein</keyword>
<evidence type="ECO:0000259" key="10">
    <source>
        <dbReference type="Pfam" id="PF00135"/>
    </source>
</evidence>
<reference evidence="11 12" key="1">
    <citation type="submission" date="2023-03" db="EMBL/GenBank/DDBJ databases">
        <title>Genome insight into feeding habits of ladybird beetles.</title>
        <authorList>
            <person name="Li H.-S."/>
            <person name="Huang Y.-H."/>
            <person name="Pang H."/>
        </authorList>
    </citation>
    <scope>NUCLEOTIDE SEQUENCE [LARGE SCALE GENOMIC DNA]</scope>
    <source>
        <strain evidence="11">SYSU_2023b</strain>
        <tissue evidence="11">Whole body</tissue>
    </source>
</reference>
<dbReference type="PRINTS" id="PR00878">
    <property type="entry name" value="CHOLNESTRASE"/>
</dbReference>
<dbReference type="InterPro" id="IPR019826">
    <property type="entry name" value="Carboxylesterase_B_AS"/>
</dbReference>
<dbReference type="SUPFAM" id="SSF53474">
    <property type="entry name" value="alpha/beta-Hydrolases"/>
    <property type="match status" value="1"/>
</dbReference>
<organism evidence="11 12">
    <name type="scientific">Henosepilachna vigintioctopunctata</name>
    <dbReference type="NCBI Taxonomy" id="420089"/>
    <lineage>
        <taxon>Eukaryota</taxon>
        <taxon>Metazoa</taxon>
        <taxon>Ecdysozoa</taxon>
        <taxon>Arthropoda</taxon>
        <taxon>Hexapoda</taxon>
        <taxon>Insecta</taxon>
        <taxon>Pterygota</taxon>
        <taxon>Neoptera</taxon>
        <taxon>Endopterygota</taxon>
        <taxon>Coleoptera</taxon>
        <taxon>Polyphaga</taxon>
        <taxon>Cucujiformia</taxon>
        <taxon>Coccinelloidea</taxon>
        <taxon>Coccinellidae</taxon>
        <taxon>Epilachninae</taxon>
        <taxon>Epilachnini</taxon>
        <taxon>Henosepilachna</taxon>
    </lineage>
</organism>
<name>A0AAW1TXM2_9CUCU</name>
<keyword evidence="3" id="KW-0719">Serine esterase</keyword>
<feature type="active site" description="Acyl-ester intermediate" evidence="8">
    <location>
        <position position="194"/>
    </location>
</feature>
<keyword evidence="5" id="KW-1015">Disulfide bond</keyword>
<gene>
    <name evidence="11" type="ORF">WA026_007858</name>
</gene>
<comment type="similarity">
    <text evidence="2">Belongs to the 'GDXG' lipolytic enzyme family.</text>
</comment>
<dbReference type="PROSITE" id="PS01173">
    <property type="entry name" value="LIPASE_GDXG_HIS"/>
    <property type="match status" value="1"/>
</dbReference>
<accession>A0AAW1TXM2</accession>
<evidence type="ECO:0000256" key="8">
    <source>
        <dbReference type="PIRSR" id="PIRSR600997-1"/>
    </source>
</evidence>
<evidence type="ECO:0000256" key="9">
    <source>
        <dbReference type="RuleBase" id="RU361235"/>
    </source>
</evidence>
<keyword evidence="12" id="KW-1185">Reference proteome</keyword>
<dbReference type="InterPro" id="IPR029058">
    <property type="entry name" value="AB_hydrolase_fold"/>
</dbReference>
<protein>
    <recommendedName>
        <fullName evidence="9">Carboxylic ester hydrolase</fullName>
        <ecNumber evidence="9">3.1.1.-</ecNumber>
    </recommendedName>
</protein>
<dbReference type="PANTHER" id="PTHR43142:SF1">
    <property type="entry name" value="CARBOXYLIC ESTER HYDROLASE"/>
    <property type="match status" value="1"/>
</dbReference>
<evidence type="ECO:0000256" key="4">
    <source>
        <dbReference type="ARBA" id="ARBA00022801"/>
    </source>
</evidence>
<evidence type="ECO:0000313" key="12">
    <source>
        <dbReference type="Proteomes" id="UP001431783"/>
    </source>
</evidence>
<feature type="domain" description="Carboxylesterase type B" evidence="10">
    <location>
        <begin position="6"/>
        <end position="555"/>
    </location>
</feature>
<evidence type="ECO:0000256" key="2">
    <source>
        <dbReference type="ARBA" id="ARBA00010515"/>
    </source>
</evidence>
<evidence type="ECO:0000313" key="11">
    <source>
        <dbReference type="EMBL" id="KAK9875464.1"/>
    </source>
</evidence>
<sequence>MMSEKYVIDTKLGKIKGKLASNYLGVEYYSFQGIPFARAPVGDLRFKAPLPAEAWNGVLDGTKEGPACPSVHMLFRWVTGNEDNCLNLNVYIKELPKNGVPLKPVMVWVHGGGFTYGSNSTELYGPEYLITEDVILVTINYRLGIFGFICLQDENLGVTGNAGLKDQVMALTWVRENIISFGGDPDNVTVFGESAGAASVHFLTLSPSAKGLFHKVIIQSGSALSPWAYGVRGVKHICEYMKTEENDESKILNMLQKMTTKDLLNIQTNIPDIIIAGFQRFFGPVVEKPSKDAFISEEPEHLLKSGNYNKVPIIIGTTSNEAAFHRGIRVFEGLSWSFDCKLEIPLDLKKELSEKDEAEVVKKIHNFYKLPEDVCEESSFELKSDNLFVHGCHRSMNYHIETNNNPIFCYNFSFEGSMNHTKNICLAHFPKTHFLCLYLATMLGTGFMRDILMKIAYSVGFKEISGSAHGDELSYLFGCLLSRQMKPNSSEEKTMKRLLKLWTNFAKHNNPTPENNGGDLGIKWIPIEKNKHHYLDIETELTMKMNPFSERNKFWNHIYDEYSKKRN</sequence>
<feature type="active site" description="Charge relay system" evidence="8">
    <location>
        <position position="321"/>
    </location>
</feature>
<dbReference type="InterPro" id="IPR002018">
    <property type="entry name" value="CarbesteraseB"/>
</dbReference>
<comment type="catalytic activity">
    <reaction evidence="7">
        <text>acetylcholine + H2O = choline + acetate + H(+)</text>
        <dbReference type="Rhea" id="RHEA:17561"/>
        <dbReference type="ChEBI" id="CHEBI:15354"/>
        <dbReference type="ChEBI" id="CHEBI:15355"/>
        <dbReference type="ChEBI" id="CHEBI:15377"/>
        <dbReference type="ChEBI" id="CHEBI:15378"/>
        <dbReference type="ChEBI" id="CHEBI:30089"/>
        <dbReference type="EC" id="3.1.1.7"/>
    </reaction>
</comment>
<evidence type="ECO:0000256" key="6">
    <source>
        <dbReference type="ARBA" id="ARBA00023180"/>
    </source>
</evidence>
<dbReference type="Pfam" id="PF00135">
    <property type="entry name" value="COesterase"/>
    <property type="match status" value="1"/>
</dbReference>
<evidence type="ECO:0000256" key="3">
    <source>
        <dbReference type="ARBA" id="ARBA00022487"/>
    </source>
</evidence>
<keyword evidence="4 9" id="KW-0378">Hydrolase</keyword>
<dbReference type="Gene3D" id="3.40.50.1820">
    <property type="entry name" value="alpha/beta hydrolase"/>
    <property type="match status" value="1"/>
</dbReference>
<dbReference type="InterPro" id="IPR000997">
    <property type="entry name" value="Cholinesterase"/>
</dbReference>
<dbReference type="PANTHER" id="PTHR43142">
    <property type="entry name" value="CARBOXYLIC ESTER HYDROLASE"/>
    <property type="match status" value="1"/>
</dbReference>
<feature type="active site" description="Charge relay system" evidence="8">
    <location>
        <position position="469"/>
    </location>
</feature>
<evidence type="ECO:0000256" key="1">
    <source>
        <dbReference type="ARBA" id="ARBA00005964"/>
    </source>
</evidence>
<evidence type="ECO:0000256" key="5">
    <source>
        <dbReference type="ARBA" id="ARBA00023157"/>
    </source>
</evidence>
<dbReference type="PROSITE" id="PS00122">
    <property type="entry name" value="CARBOXYLESTERASE_B_1"/>
    <property type="match status" value="1"/>
</dbReference>
<comment type="similarity">
    <text evidence="1 9">Belongs to the type-B carboxylesterase/lipase family.</text>
</comment>